<feature type="domain" description="STAS" evidence="1">
    <location>
        <begin position="17"/>
        <end position="68"/>
    </location>
</feature>
<dbReference type="InterPro" id="IPR002645">
    <property type="entry name" value="STAS_dom"/>
</dbReference>
<evidence type="ECO:0000313" key="3">
    <source>
        <dbReference type="Proteomes" id="UP000502665"/>
    </source>
</evidence>
<dbReference type="InterPro" id="IPR036513">
    <property type="entry name" value="STAS_dom_sf"/>
</dbReference>
<dbReference type="Gene3D" id="3.30.750.24">
    <property type="entry name" value="STAS domain"/>
    <property type="match status" value="1"/>
</dbReference>
<dbReference type="Proteomes" id="UP000502665">
    <property type="component" value="Chromosome"/>
</dbReference>
<evidence type="ECO:0000259" key="1">
    <source>
        <dbReference type="Pfam" id="PF01740"/>
    </source>
</evidence>
<dbReference type="SUPFAM" id="SSF52091">
    <property type="entry name" value="SpoIIaa-like"/>
    <property type="match status" value="1"/>
</dbReference>
<evidence type="ECO:0000313" key="2">
    <source>
        <dbReference type="EMBL" id="QJT06564.1"/>
    </source>
</evidence>
<name>A0A6M4X192_9ACTN</name>
<sequence length="71" mass="7500">MSPAIDASGRPIPPCHSSGVHFLVYAHRAAQESDGWLRLASVPSAVQRLLHIVGLDELPATYATLQAALPA</sequence>
<dbReference type="CDD" id="cd07043">
    <property type="entry name" value="STAS_anti-anti-sigma_factors"/>
    <property type="match status" value="1"/>
</dbReference>
<dbReference type="EMBL" id="CP049838">
    <property type="protein sequence ID" value="QJT06564.1"/>
    <property type="molecule type" value="Genomic_DNA"/>
</dbReference>
<accession>A0A6M4X192</accession>
<organism evidence="2 3">
    <name type="scientific">Streptomyces asoensis</name>
    <dbReference type="NCBI Taxonomy" id="249586"/>
    <lineage>
        <taxon>Bacteria</taxon>
        <taxon>Bacillati</taxon>
        <taxon>Actinomycetota</taxon>
        <taxon>Actinomycetes</taxon>
        <taxon>Kitasatosporales</taxon>
        <taxon>Streptomycetaceae</taxon>
        <taxon>Streptomyces</taxon>
    </lineage>
</organism>
<dbReference type="Pfam" id="PF01740">
    <property type="entry name" value="STAS"/>
    <property type="match status" value="1"/>
</dbReference>
<keyword evidence="3" id="KW-1185">Reference proteome</keyword>
<protein>
    <submittedName>
        <fullName evidence="2">STAS domain-containing protein</fullName>
    </submittedName>
</protein>
<reference evidence="2" key="1">
    <citation type="submission" date="2020-03" db="EMBL/GenBank/DDBJ databases">
        <title>Molecular networking-based the target discovery of potent antiproliferative macrolactams: 5/6/7/16 polycyclic ansamycins and glycosylated trienomycin from Streptomyces cacaoi subsp. asoensis.</title>
        <authorList>
            <person name="Liu L.-L."/>
        </authorList>
    </citation>
    <scope>NUCLEOTIDE SEQUENCE [LARGE SCALE GENOMIC DNA]</scope>
    <source>
        <strain evidence="2">H2S5</strain>
    </source>
</reference>
<dbReference type="AlphaFoldDB" id="A0A6M4X192"/>
<gene>
    <name evidence="2" type="ORF">G9272_01315</name>
</gene>
<proteinExistence type="predicted"/>